<accession>A0AAP0AT89</accession>
<proteinExistence type="predicted"/>
<comment type="caution">
    <text evidence="1">The sequence shown here is derived from an EMBL/GenBank/DDBJ whole genome shotgun (WGS) entry which is preliminary data.</text>
</comment>
<reference evidence="1 2" key="1">
    <citation type="journal article" date="2022" name="Nat. Plants">
        <title>Genomes of leafy and leafless Platanthera orchids illuminate the evolution of mycoheterotrophy.</title>
        <authorList>
            <person name="Li M.H."/>
            <person name="Liu K.W."/>
            <person name="Li Z."/>
            <person name="Lu H.C."/>
            <person name="Ye Q.L."/>
            <person name="Zhang D."/>
            <person name="Wang J.Y."/>
            <person name="Li Y.F."/>
            <person name="Zhong Z.M."/>
            <person name="Liu X."/>
            <person name="Yu X."/>
            <person name="Liu D.K."/>
            <person name="Tu X.D."/>
            <person name="Liu B."/>
            <person name="Hao Y."/>
            <person name="Liao X.Y."/>
            <person name="Jiang Y.T."/>
            <person name="Sun W.H."/>
            <person name="Chen J."/>
            <person name="Chen Y.Q."/>
            <person name="Ai Y."/>
            <person name="Zhai J.W."/>
            <person name="Wu S.S."/>
            <person name="Zhou Z."/>
            <person name="Hsiao Y.Y."/>
            <person name="Wu W.L."/>
            <person name="Chen Y.Y."/>
            <person name="Lin Y.F."/>
            <person name="Hsu J.L."/>
            <person name="Li C.Y."/>
            <person name="Wang Z.W."/>
            <person name="Zhao X."/>
            <person name="Zhong W.Y."/>
            <person name="Ma X.K."/>
            <person name="Ma L."/>
            <person name="Huang J."/>
            <person name="Chen G.Z."/>
            <person name="Huang M.Z."/>
            <person name="Huang L."/>
            <person name="Peng D.H."/>
            <person name="Luo Y.B."/>
            <person name="Zou S.Q."/>
            <person name="Chen S.P."/>
            <person name="Lan S."/>
            <person name="Tsai W.C."/>
            <person name="Van de Peer Y."/>
            <person name="Liu Z.J."/>
        </authorList>
    </citation>
    <scope>NUCLEOTIDE SEQUENCE [LARGE SCALE GENOMIC DNA]</scope>
    <source>
        <strain evidence="1">Lor287</strain>
    </source>
</reference>
<protein>
    <submittedName>
        <fullName evidence="1">Glucan endo-1,3-beta-glucosidase 8</fullName>
    </submittedName>
</protein>
<dbReference type="Proteomes" id="UP001418222">
    <property type="component" value="Unassembled WGS sequence"/>
</dbReference>
<sequence>MSAPAEITSGMFFFLLHPYVAVGNEPFLKAYRGKFTSSALPALKNIQKALDAAGLGSEIKATVPCYLQLPWLFSASI</sequence>
<organism evidence="1 2">
    <name type="scientific">Platanthera zijinensis</name>
    <dbReference type="NCBI Taxonomy" id="2320716"/>
    <lineage>
        <taxon>Eukaryota</taxon>
        <taxon>Viridiplantae</taxon>
        <taxon>Streptophyta</taxon>
        <taxon>Embryophyta</taxon>
        <taxon>Tracheophyta</taxon>
        <taxon>Spermatophyta</taxon>
        <taxon>Magnoliopsida</taxon>
        <taxon>Liliopsida</taxon>
        <taxon>Asparagales</taxon>
        <taxon>Orchidaceae</taxon>
        <taxon>Orchidoideae</taxon>
        <taxon>Orchideae</taxon>
        <taxon>Orchidinae</taxon>
        <taxon>Platanthera</taxon>
    </lineage>
</organism>
<dbReference type="AlphaFoldDB" id="A0AAP0AT89"/>
<keyword evidence="2" id="KW-1185">Reference proteome</keyword>
<evidence type="ECO:0000313" key="1">
    <source>
        <dbReference type="EMBL" id="KAK8914109.1"/>
    </source>
</evidence>
<name>A0AAP0AT89_9ASPA</name>
<dbReference type="Gene3D" id="3.20.20.80">
    <property type="entry name" value="Glycosidases"/>
    <property type="match status" value="1"/>
</dbReference>
<dbReference type="InterPro" id="IPR017853">
    <property type="entry name" value="GH"/>
</dbReference>
<dbReference type="EMBL" id="JBBWWQ010000021">
    <property type="protein sequence ID" value="KAK8914109.1"/>
    <property type="molecule type" value="Genomic_DNA"/>
</dbReference>
<evidence type="ECO:0000313" key="2">
    <source>
        <dbReference type="Proteomes" id="UP001418222"/>
    </source>
</evidence>
<gene>
    <name evidence="1" type="ORF">KSP39_PZI024138</name>
</gene>
<dbReference type="SUPFAM" id="SSF51445">
    <property type="entry name" value="(Trans)glycosidases"/>
    <property type="match status" value="1"/>
</dbReference>